<dbReference type="EMBL" id="MFLM01000009">
    <property type="protein sequence ID" value="OGG68383.1"/>
    <property type="molecule type" value="Genomic_DNA"/>
</dbReference>
<dbReference type="STRING" id="1798499.A3C95_01605"/>
<evidence type="ECO:0000313" key="3">
    <source>
        <dbReference type="EMBL" id="OGG68383.1"/>
    </source>
</evidence>
<evidence type="ECO:0000256" key="1">
    <source>
        <dbReference type="SAM" id="Phobius"/>
    </source>
</evidence>
<dbReference type="InterPro" id="IPR055706">
    <property type="entry name" value="Slg1/2_DUF7282"/>
</dbReference>
<dbReference type="Proteomes" id="UP000177107">
    <property type="component" value="Unassembled WGS sequence"/>
</dbReference>
<protein>
    <recommendedName>
        <fullName evidence="2">DUF7282 domain-containing protein</fullName>
    </recommendedName>
</protein>
<sequence>MNPVPQSIVMFIAGLMVGGLLVAAWLTLPSPPLTFWQESDTMMSDNASLSLDESGRVSVGDQEAGDIVRVDSITVPAPGVWVAVREVSGTTLGNVLGAARARAPSTEFIVPLLRSTNGAQTYAIVLYRDNGDDLFDLVSDSVYVDFDTGEPVVAPFATLP</sequence>
<keyword evidence="1" id="KW-0472">Membrane</keyword>
<keyword evidence="1" id="KW-0812">Transmembrane</keyword>
<gene>
    <name evidence="3" type="ORF">A3C95_01605</name>
</gene>
<dbReference type="AlphaFoldDB" id="A0A1F6E3Y0"/>
<evidence type="ECO:0000259" key="2">
    <source>
        <dbReference type="Pfam" id="PF23951"/>
    </source>
</evidence>
<feature type="domain" description="DUF7282" evidence="2">
    <location>
        <begin position="56"/>
        <end position="154"/>
    </location>
</feature>
<feature type="transmembrane region" description="Helical" evidence="1">
    <location>
        <begin position="6"/>
        <end position="28"/>
    </location>
</feature>
<reference evidence="3 4" key="1">
    <citation type="journal article" date="2016" name="Nat. Commun.">
        <title>Thousands of microbial genomes shed light on interconnected biogeochemical processes in an aquifer system.</title>
        <authorList>
            <person name="Anantharaman K."/>
            <person name="Brown C.T."/>
            <person name="Hug L.A."/>
            <person name="Sharon I."/>
            <person name="Castelle C.J."/>
            <person name="Probst A.J."/>
            <person name="Thomas B.C."/>
            <person name="Singh A."/>
            <person name="Wilkins M.J."/>
            <person name="Karaoz U."/>
            <person name="Brodie E.L."/>
            <person name="Williams K.H."/>
            <person name="Hubbard S.S."/>
            <person name="Banfield J.F."/>
        </authorList>
    </citation>
    <scope>NUCLEOTIDE SEQUENCE [LARGE SCALE GENOMIC DNA]</scope>
</reference>
<keyword evidence="1" id="KW-1133">Transmembrane helix</keyword>
<evidence type="ECO:0000313" key="4">
    <source>
        <dbReference type="Proteomes" id="UP000177107"/>
    </source>
</evidence>
<name>A0A1F6E3Y0_9BACT</name>
<comment type="caution">
    <text evidence="3">The sequence shown here is derived from an EMBL/GenBank/DDBJ whole genome shotgun (WGS) entry which is preliminary data.</text>
</comment>
<organism evidence="3 4">
    <name type="scientific">Candidatus Kaiserbacteria bacterium RIFCSPHIGHO2_02_FULL_56_30</name>
    <dbReference type="NCBI Taxonomy" id="1798499"/>
    <lineage>
        <taxon>Bacteria</taxon>
        <taxon>Candidatus Kaiseribacteriota</taxon>
    </lineage>
</organism>
<dbReference type="Pfam" id="PF23951">
    <property type="entry name" value="DUF7282"/>
    <property type="match status" value="1"/>
</dbReference>
<accession>A0A1F6E3Y0</accession>
<proteinExistence type="predicted"/>